<dbReference type="Proteomes" id="UP000824125">
    <property type="component" value="Unassembled WGS sequence"/>
</dbReference>
<evidence type="ECO:0000313" key="4">
    <source>
        <dbReference type="Proteomes" id="UP000824125"/>
    </source>
</evidence>
<reference evidence="3" key="1">
    <citation type="submission" date="2020-10" db="EMBL/GenBank/DDBJ databases">
        <authorList>
            <person name="Gilroy R."/>
        </authorList>
    </citation>
    <scope>NUCLEOTIDE SEQUENCE</scope>
    <source>
        <strain evidence="3">CHK176-6737</strain>
    </source>
</reference>
<sequence>MRLGDKLRGLIEERGLTQKEIAKQLNIAPSTMGSYVQNTREPDFDTLKLLANYFQVSADYLLDYRPDQTITPQESELLRVFRALNTEQQAIYLEQGKAFIKVNTNKK</sequence>
<protein>
    <submittedName>
        <fullName evidence="3">Helix-turn-helix transcriptional regulator</fullName>
    </submittedName>
</protein>
<proteinExistence type="predicted"/>
<evidence type="ECO:0000259" key="2">
    <source>
        <dbReference type="PROSITE" id="PS50943"/>
    </source>
</evidence>
<dbReference type="SUPFAM" id="SSF47413">
    <property type="entry name" value="lambda repressor-like DNA-binding domains"/>
    <property type="match status" value="1"/>
</dbReference>
<feature type="domain" description="HTH cro/C1-type" evidence="2">
    <location>
        <begin position="7"/>
        <end position="61"/>
    </location>
</feature>
<dbReference type="GO" id="GO:0003677">
    <property type="term" value="F:DNA binding"/>
    <property type="evidence" value="ECO:0007669"/>
    <property type="project" value="UniProtKB-KW"/>
</dbReference>
<reference evidence="3" key="2">
    <citation type="journal article" date="2021" name="PeerJ">
        <title>Extensive microbial diversity within the chicken gut microbiome revealed by metagenomics and culture.</title>
        <authorList>
            <person name="Gilroy R."/>
            <person name="Ravi A."/>
            <person name="Getino M."/>
            <person name="Pursley I."/>
            <person name="Horton D.L."/>
            <person name="Alikhan N.F."/>
            <person name="Baker D."/>
            <person name="Gharbi K."/>
            <person name="Hall N."/>
            <person name="Watson M."/>
            <person name="Adriaenssens E.M."/>
            <person name="Foster-Nyarko E."/>
            <person name="Jarju S."/>
            <person name="Secka A."/>
            <person name="Antonio M."/>
            <person name="Oren A."/>
            <person name="Chaudhuri R.R."/>
            <person name="La Ragione R."/>
            <person name="Hildebrand F."/>
            <person name="Pallen M.J."/>
        </authorList>
    </citation>
    <scope>NUCLEOTIDE SEQUENCE</scope>
    <source>
        <strain evidence="3">CHK176-6737</strain>
    </source>
</reference>
<evidence type="ECO:0000256" key="1">
    <source>
        <dbReference type="ARBA" id="ARBA00023125"/>
    </source>
</evidence>
<dbReference type="PANTHER" id="PTHR46558">
    <property type="entry name" value="TRACRIPTIONAL REGULATORY PROTEIN-RELATED-RELATED"/>
    <property type="match status" value="1"/>
</dbReference>
<dbReference type="Pfam" id="PF01381">
    <property type="entry name" value="HTH_3"/>
    <property type="match status" value="1"/>
</dbReference>
<accession>A0A9D1MTU8</accession>
<name>A0A9D1MTU8_9FIRM</name>
<keyword evidence="1" id="KW-0238">DNA-binding</keyword>
<comment type="caution">
    <text evidence="3">The sequence shown here is derived from an EMBL/GenBank/DDBJ whole genome shotgun (WGS) entry which is preliminary data.</text>
</comment>
<dbReference type="InterPro" id="IPR001387">
    <property type="entry name" value="Cro/C1-type_HTH"/>
</dbReference>
<dbReference type="AlphaFoldDB" id="A0A9D1MTU8"/>
<dbReference type="PANTHER" id="PTHR46558:SF11">
    <property type="entry name" value="HTH-TYPE TRANSCRIPTIONAL REGULATOR XRE"/>
    <property type="match status" value="1"/>
</dbReference>
<dbReference type="Gene3D" id="1.10.260.40">
    <property type="entry name" value="lambda repressor-like DNA-binding domains"/>
    <property type="match status" value="1"/>
</dbReference>
<evidence type="ECO:0000313" key="3">
    <source>
        <dbReference type="EMBL" id="HIU68502.1"/>
    </source>
</evidence>
<dbReference type="CDD" id="cd00093">
    <property type="entry name" value="HTH_XRE"/>
    <property type="match status" value="1"/>
</dbReference>
<organism evidence="3 4">
    <name type="scientific">Candidatus Scybalenecus merdavium</name>
    <dbReference type="NCBI Taxonomy" id="2840939"/>
    <lineage>
        <taxon>Bacteria</taxon>
        <taxon>Bacillati</taxon>
        <taxon>Bacillota</taxon>
        <taxon>Clostridia</taxon>
        <taxon>Eubacteriales</taxon>
        <taxon>Oscillospiraceae</taxon>
        <taxon>Oscillospiraceae incertae sedis</taxon>
        <taxon>Candidatus Scybalenecus</taxon>
    </lineage>
</organism>
<dbReference type="EMBL" id="DVNM01000005">
    <property type="protein sequence ID" value="HIU68502.1"/>
    <property type="molecule type" value="Genomic_DNA"/>
</dbReference>
<dbReference type="InterPro" id="IPR010982">
    <property type="entry name" value="Lambda_DNA-bd_dom_sf"/>
</dbReference>
<gene>
    <name evidence="3" type="ORF">IAD23_00915</name>
</gene>
<dbReference type="SMART" id="SM00530">
    <property type="entry name" value="HTH_XRE"/>
    <property type="match status" value="1"/>
</dbReference>
<dbReference type="PROSITE" id="PS50943">
    <property type="entry name" value="HTH_CROC1"/>
    <property type="match status" value="1"/>
</dbReference>